<gene>
    <name evidence="1" type="ORF">Plil01_000918200</name>
</gene>
<evidence type="ECO:0000313" key="2">
    <source>
        <dbReference type="Proteomes" id="UP001165083"/>
    </source>
</evidence>
<reference evidence="1" key="1">
    <citation type="submission" date="2023-04" db="EMBL/GenBank/DDBJ databases">
        <title>Phytophthora lilii NBRC 32176.</title>
        <authorList>
            <person name="Ichikawa N."/>
            <person name="Sato H."/>
            <person name="Tonouchi N."/>
        </authorList>
    </citation>
    <scope>NUCLEOTIDE SEQUENCE</scope>
    <source>
        <strain evidence="1">NBRC 32176</strain>
    </source>
</reference>
<protein>
    <submittedName>
        <fullName evidence="1">Unnamed protein product</fullName>
    </submittedName>
</protein>
<proteinExistence type="predicted"/>
<organism evidence="1 2">
    <name type="scientific">Phytophthora lilii</name>
    <dbReference type="NCBI Taxonomy" id="2077276"/>
    <lineage>
        <taxon>Eukaryota</taxon>
        <taxon>Sar</taxon>
        <taxon>Stramenopiles</taxon>
        <taxon>Oomycota</taxon>
        <taxon>Peronosporomycetes</taxon>
        <taxon>Peronosporales</taxon>
        <taxon>Peronosporaceae</taxon>
        <taxon>Phytophthora</taxon>
    </lineage>
</organism>
<accession>A0A9W6WZI0</accession>
<evidence type="ECO:0000313" key="1">
    <source>
        <dbReference type="EMBL" id="GMF22889.1"/>
    </source>
</evidence>
<dbReference type="AlphaFoldDB" id="A0A9W6WZI0"/>
<name>A0A9W6WZI0_9STRA</name>
<dbReference type="OrthoDB" id="10398015at2759"/>
<dbReference type="EMBL" id="BSXW01000454">
    <property type="protein sequence ID" value="GMF22889.1"/>
    <property type="molecule type" value="Genomic_DNA"/>
</dbReference>
<keyword evidence="2" id="KW-1185">Reference proteome</keyword>
<sequence>MRRLVKDLEQQRDQLVKKKTTPDSCQAVATRLSVSPDSSLPATTSNSISTGVSLNNYLQLSAEAEAFRSQNASMTEQLVERDLLYSVLRTGLLEFSQDSLNGEDPRFTPLTKEEGMACVRTTLQYINNARLLYANDESFQDRPTIFGWRQYCKRQGASINFAVKKSLPNVTPQQLAAATWRFITDSDVLNSLGPTQLKAYVSVVQKITDDVFVLDRRTEDGTRNLLRDGEIWCDIFYWMHYASEASGDSDPQMTASEFGGSNTYASEEFASSWLDEVLFLATRWETLVFPPPLLKHENITQL</sequence>
<dbReference type="Proteomes" id="UP001165083">
    <property type="component" value="Unassembled WGS sequence"/>
</dbReference>
<comment type="caution">
    <text evidence="1">The sequence shown here is derived from an EMBL/GenBank/DDBJ whole genome shotgun (WGS) entry which is preliminary data.</text>
</comment>